<reference evidence="1 2" key="1">
    <citation type="submission" date="2012-11" db="EMBL/GenBank/DDBJ databases">
        <authorList>
            <person name="Linke B."/>
        </authorList>
    </citation>
    <scope>NUCLEOTIDE SEQUENCE [LARGE SCALE GENOMIC DNA]</scope>
    <source>
        <strain evidence="2">CFBP 1232</strain>
    </source>
</reference>
<organism evidence="1 2">
    <name type="scientific">Erwinia amylovora NBRC 12687 = CFBP 1232</name>
    <dbReference type="NCBI Taxonomy" id="1219359"/>
    <lineage>
        <taxon>Bacteria</taxon>
        <taxon>Pseudomonadati</taxon>
        <taxon>Pseudomonadota</taxon>
        <taxon>Gammaproteobacteria</taxon>
        <taxon>Enterobacterales</taxon>
        <taxon>Erwiniaceae</taxon>
        <taxon>Erwinia</taxon>
    </lineage>
</organism>
<evidence type="ECO:0000313" key="1">
    <source>
        <dbReference type="EMBL" id="CCO95315.1"/>
    </source>
</evidence>
<dbReference type="EMBL" id="CAPB01000039">
    <property type="protein sequence ID" value="CCO95315.1"/>
    <property type="molecule type" value="Genomic_DNA"/>
</dbReference>
<sequence>MLLLEKPDFNLSLIQFYYQGDLWRRQLAVIFT</sequence>
<name>A0A831A7W6_ERWAM</name>
<reference evidence="1 2" key="2">
    <citation type="submission" date="2013-04" db="EMBL/GenBank/DDBJ databases">
        <title>Comparative genomics of 12 strains of Erwinia amylovora identifies a pan-genome with a large conserved core and provides insights into host specificity.</title>
        <authorList>
            <person name="Mann R.A."/>
            <person name="Smits T.H.M."/>
            <person name="Buehlmann A."/>
            <person name="Blom J."/>
            <person name="Goesmann A."/>
            <person name="Frey J.E."/>
            <person name="Plummer K.M."/>
            <person name="Beer S.V."/>
            <person name="Luck J."/>
            <person name="Duffy B."/>
            <person name="Rodoni B."/>
        </authorList>
    </citation>
    <scope>NUCLEOTIDE SEQUENCE [LARGE SCALE GENOMIC DNA]</scope>
    <source>
        <strain evidence="2">CFBP 1232</strain>
    </source>
</reference>
<evidence type="ECO:0000313" key="2">
    <source>
        <dbReference type="Proteomes" id="UP000013111"/>
    </source>
</evidence>
<protein>
    <submittedName>
        <fullName evidence="1">Uncharacterized protein</fullName>
    </submittedName>
</protein>
<proteinExistence type="predicted"/>
<dbReference type="Proteomes" id="UP000013111">
    <property type="component" value="Unassembled WGS sequence"/>
</dbReference>
<comment type="caution">
    <text evidence="1">The sequence shown here is derived from an EMBL/GenBank/DDBJ whole genome shotgun (WGS) entry which is preliminary data.</text>
</comment>
<dbReference type="AlphaFoldDB" id="A0A831A7W6"/>
<accession>A0A831A7W6</accession>
<gene>
    <name evidence="1" type="ORF">BN437_3414</name>
</gene>